<dbReference type="EMBL" id="JALJOQ010000263">
    <property type="protein sequence ID" value="KAK9786807.1"/>
    <property type="molecule type" value="Genomic_DNA"/>
</dbReference>
<evidence type="ECO:0008006" key="5">
    <source>
        <dbReference type="Google" id="ProtNLM"/>
    </source>
</evidence>
<proteinExistence type="predicted"/>
<accession>A0AAW1NMN9</accession>
<dbReference type="Proteomes" id="UP001465755">
    <property type="component" value="Unassembled WGS sequence"/>
</dbReference>
<dbReference type="InterPro" id="IPR011990">
    <property type="entry name" value="TPR-like_helical_dom_sf"/>
</dbReference>
<feature type="repeat" description="PPR" evidence="2">
    <location>
        <begin position="172"/>
        <end position="206"/>
    </location>
</feature>
<keyword evidence="4" id="KW-1185">Reference proteome</keyword>
<reference evidence="3 4" key="1">
    <citation type="journal article" date="2024" name="Nat. Commun.">
        <title>Phylogenomics reveals the evolutionary origins of lichenization in chlorophyte algae.</title>
        <authorList>
            <person name="Puginier C."/>
            <person name="Libourel C."/>
            <person name="Otte J."/>
            <person name="Skaloud P."/>
            <person name="Haon M."/>
            <person name="Grisel S."/>
            <person name="Petersen M."/>
            <person name="Berrin J.G."/>
            <person name="Delaux P.M."/>
            <person name="Dal Grande F."/>
            <person name="Keller J."/>
        </authorList>
    </citation>
    <scope>NUCLEOTIDE SEQUENCE [LARGE SCALE GENOMIC DNA]</scope>
    <source>
        <strain evidence="3 4">SAG 2036</strain>
    </source>
</reference>
<dbReference type="InterPro" id="IPR002885">
    <property type="entry name" value="PPR_rpt"/>
</dbReference>
<evidence type="ECO:0000313" key="3">
    <source>
        <dbReference type="EMBL" id="KAK9786807.1"/>
    </source>
</evidence>
<comment type="caution">
    <text evidence="3">The sequence shown here is derived from an EMBL/GenBank/DDBJ whole genome shotgun (WGS) entry which is preliminary data.</text>
</comment>
<dbReference type="PROSITE" id="PS51375">
    <property type="entry name" value="PPR"/>
    <property type="match status" value="1"/>
</dbReference>
<dbReference type="NCBIfam" id="TIGR00756">
    <property type="entry name" value="PPR"/>
    <property type="match status" value="1"/>
</dbReference>
<name>A0AAW1NMN9_9CHLO</name>
<evidence type="ECO:0000313" key="4">
    <source>
        <dbReference type="Proteomes" id="UP001465755"/>
    </source>
</evidence>
<dbReference type="Gene3D" id="1.25.40.10">
    <property type="entry name" value="Tetratricopeptide repeat domain"/>
    <property type="match status" value="1"/>
</dbReference>
<dbReference type="AlphaFoldDB" id="A0AAW1NMN9"/>
<sequence>MMRLPHLCKLWCNSQPSEAASALRALLAPLTSAQSPLQARQLSSLSASSLETLLGEEPLGAWRHDQWHQLPQNDIGAVGAYKILKRRLEEWGVQRELHLLAVLRRIKTPEQAALGLEAIALLRRHRANHQQHAPFNHYVGHCLMVRALETGAYDVVVEAHQRCHELGLGHMSGLRYSYVMSGLAKAEQLDALLKVYETMPRNGVRPSAETLYLIVKACKAAGRNDLAQAYAKEFEANGVRASEGNEH</sequence>
<gene>
    <name evidence="3" type="ORF">WJX73_009496</name>
</gene>
<keyword evidence="1" id="KW-0677">Repeat</keyword>
<evidence type="ECO:0000256" key="1">
    <source>
        <dbReference type="ARBA" id="ARBA00022737"/>
    </source>
</evidence>
<evidence type="ECO:0000256" key="2">
    <source>
        <dbReference type="PROSITE-ProRule" id="PRU00708"/>
    </source>
</evidence>
<protein>
    <recommendedName>
        <fullName evidence="5">Pentatricopeptide repeat-containing protein</fullName>
    </recommendedName>
</protein>
<organism evidence="3 4">
    <name type="scientific">Symbiochloris irregularis</name>
    <dbReference type="NCBI Taxonomy" id="706552"/>
    <lineage>
        <taxon>Eukaryota</taxon>
        <taxon>Viridiplantae</taxon>
        <taxon>Chlorophyta</taxon>
        <taxon>core chlorophytes</taxon>
        <taxon>Trebouxiophyceae</taxon>
        <taxon>Trebouxiales</taxon>
        <taxon>Trebouxiaceae</taxon>
        <taxon>Symbiochloris</taxon>
    </lineage>
</organism>